<dbReference type="PANTHER" id="PTHR43280">
    <property type="entry name" value="ARAC-FAMILY TRANSCRIPTIONAL REGULATOR"/>
    <property type="match status" value="1"/>
</dbReference>
<dbReference type="PROSITE" id="PS00041">
    <property type="entry name" value="HTH_ARAC_FAMILY_1"/>
    <property type="match status" value="1"/>
</dbReference>
<evidence type="ECO:0000313" key="14">
    <source>
        <dbReference type="Proteomes" id="UP001596044"/>
    </source>
</evidence>
<protein>
    <submittedName>
        <fullName evidence="13">Bifunctional transcriptional activator/DNA repair enzyme AdaA</fullName>
    </submittedName>
</protein>
<keyword evidence="4" id="KW-0479">Metal-binding</keyword>
<keyword evidence="10" id="KW-0804">Transcription</keyword>
<dbReference type="EMBL" id="JBHSMJ010000030">
    <property type="protein sequence ID" value="MFC5450934.1"/>
    <property type="molecule type" value="Genomic_DNA"/>
</dbReference>
<evidence type="ECO:0000256" key="11">
    <source>
        <dbReference type="ARBA" id="ARBA00023204"/>
    </source>
</evidence>
<evidence type="ECO:0000256" key="4">
    <source>
        <dbReference type="ARBA" id="ARBA00022723"/>
    </source>
</evidence>
<comment type="cofactor">
    <cofactor evidence="1">
        <name>Zn(2+)</name>
        <dbReference type="ChEBI" id="CHEBI:29105"/>
    </cofactor>
</comment>
<dbReference type="Pfam" id="PF02805">
    <property type="entry name" value="Ada_Zn_binding"/>
    <property type="match status" value="1"/>
</dbReference>
<evidence type="ECO:0000256" key="7">
    <source>
        <dbReference type="ARBA" id="ARBA00023015"/>
    </source>
</evidence>
<dbReference type="RefSeq" id="WP_270881595.1">
    <property type="nucleotide sequence ID" value="NZ_JAQFVF010000055.1"/>
</dbReference>
<keyword evidence="8" id="KW-0238">DNA-binding</keyword>
<evidence type="ECO:0000256" key="10">
    <source>
        <dbReference type="ARBA" id="ARBA00023163"/>
    </source>
</evidence>
<dbReference type="InterPro" id="IPR018060">
    <property type="entry name" value="HTH_AraC"/>
</dbReference>
<dbReference type="Gene3D" id="1.10.10.60">
    <property type="entry name" value="Homeodomain-like"/>
    <property type="match status" value="2"/>
</dbReference>
<organism evidence="13 14">
    <name type="scientific">Paenibacillus aestuarii</name>
    <dbReference type="NCBI Taxonomy" id="516965"/>
    <lineage>
        <taxon>Bacteria</taxon>
        <taxon>Bacillati</taxon>
        <taxon>Bacillota</taxon>
        <taxon>Bacilli</taxon>
        <taxon>Bacillales</taxon>
        <taxon>Paenibacillaceae</taxon>
        <taxon>Paenibacillus</taxon>
    </lineage>
</organism>
<gene>
    <name evidence="13" type="ORF">ACFPOG_22050</name>
</gene>
<keyword evidence="3" id="KW-0808">Transferase</keyword>
<dbReference type="InterPro" id="IPR035451">
    <property type="entry name" value="Ada-like_dom_sf"/>
</dbReference>
<comment type="caution">
    <text evidence="13">The sequence shown here is derived from an EMBL/GenBank/DDBJ whole genome shotgun (WGS) entry which is preliminary data.</text>
</comment>
<keyword evidence="6" id="KW-0862">Zinc</keyword>
<proteinExistence type="predicted"/>
<evidence type="ECO:0000256" key="5">
    <source>
        <dbReference type="ARBA" id="ARBA00022763"/>
    </source>
</evidence>
<evidence type="ECO:0000313" key="13">
    <source>
        <dbReference type="EMBL" id="MFC5450934.1"/>
    </source>
</evidence>
<dbReference type="Proteomes" id="UP001596044">
    <property type="component" value="Unassembled WGS sequence"/>
</dbReference>
<keyword evidence="9" id="KW-0010">Activator</keyword>
<dbReference type="PROSITE" id="PS01124">
    <property type="entry name" value="HTH_ARAC_FAMILY_2"/>
    <property type="match status" value="1"/>
</dbReference>
<keyword evidence="7" id="KW-0805">Transcription regulation</keyword>
<keyword evidence="14" id="KW-1185">Reference proteome</keyword>
<dbReference type="InterPro" id="IPR004026">
    <property type="entry name" value="Ada_DNA_repair_Zn-bd"/>
</dbReference>
<dbReference type="InterPro" id="IPR018062">
    <property type="entry name" value="HTH_AraC-typ_CS"/>
</dbReference>
<accession>A0ABW0KCD1</accession>
<dbReference type="PANTHER" id="PTHR43280:SF28">
    <property type="entry name" value="HTH-TYPE TRANSCRIPTIONAL ACTIVATOR RHAS"/>
    <property type="match status" value="1"/>
</dbReference>
<keyword evidence="2" id="KW-0489">Methyltransferase</keyword>
<sequence>MMNGEYWQAIVANDKTYDGKFWYAVKTTGIFCRPSCKSRLPNQEHVLIFTTKQEALSANFRPCKRCRPDGVWLPEEEWAQHIARHLEENYAEPLTLAVLAEQFFASTYHLQRTFKRVTGITPLAYLQEVRVVAAKRLLIESDLAINAVGAQVGIANAAHFATLFLKKTGLTPSEFRHSYRLNLP</sequence>
<dbReference type="SUPFAM" id="SSF57884">
    <property type="entry name" value="Ada DNA repair protein, N-terminal domain (N-Ada 10)"/>
    <property type="match status" value="1"/>
</dbReference>
<evidence type="ECO:0000256" key="3">
    <source>
        <dbReference type="ARBA" id="ARBA00022679"/>
    </source>
</evidence>
<dbReference type="PIRSF" id="PIRSF000408">
    <property type="entry name" value="Alkyltransferas_AdaA"/>
    <property type="match status" value="1"/>
</dbReference>
<dbReference type="SMART" id="SM00342">
    <property type="entry name" value="HTH_ARAC"/>
    <property type="match status" value="1"/>
</dbReference>
<dbReference type="Gene3D" id="3.40.10.10">
    <property type="entry name" value="DNA Methylphosphotriester Repair Domain"/>
    <property type="match status" value="1"/>
</dbReference>
<evidence type="ECO:0000259" key="12">
    <source>
        <dbReference type="PROSITE" id="PS01124"/>
    </source>
</evidence>
<keyword evidence="11" id="KW-0234">DNA repair</keyword>
<feature type="domain" description="HTH araC/xylS-type" evidence="12">
    <location>
        <begin position="80"/>
        <end position="178"/>
    </location>
</feature>
<evidence type="ECO:0000256" key="6">
    <source>
        <dbReference type="ARBA" id="ARBA00022833"/>
    </source>
</evidence>
<keyword evidence="5" id="KW-0227">DNA damage</keyword>
<dbReference type="InterPro" id="IPR016220">
    <property type="entry name" value="Me-P-triester_DNA_alkyl-Trfase"/>
</dbReference>
<evidence type="ECO:0000256" key="1">
    <source>
        <dbReference type="ARBA" id="ARBA00001947"/>
    </source>
</evidence>
<reference evidence="14" key="1">
    <citation type="journal article" date="2019" name="Int. J. Syst. Evol. Microbiol.">
        <title>The Global Catalogue of Microorganisms (GCM) 10K type strain sequencing project: providing services to taxonomists for standard genome sequencing and annotation.</title>
        <authorList>
            <consortium name="The Broad Institute Genomics Platform"/>
            <consortium name="The Broad Institute Genome Sequencing Center for Infectious Disease"/>
            <person name="Wu L."/>
            <person name="Ma J."/>
        </authorList>
    </citation>
    <scope>NUCLEOTIDE SEQUENCE [LARGE SCALE GENOMIC DNA]</scope>
    <source>
        <strain evidence="14">KACC 11904</strain>
    </source>
</reference>
<dbReference type="Pfam" id="PF12833">
    <property type="entry name" value="HTH_18"/>
    <property type="match status" value="1"/>
</dbReference>
<evidence type="ECO:0000256" key="2">
    <source>
        <dbReference type="ARBA" id="ARBA00022603"/>
    </source>
</evidence>
<evidence type="ECO:0000256" key="8">
    <source>
        <dbReference type="ARBA" id="ARBA00023125"/>
    </source>
</evidence>
<dbReference type="SUPFAM" id="SSF46689">
    <property type="entry name" value="Homeodomain-like"/>
    <property type="match status" value="2"/>
</dbReference>
<evidence type="ECO:0000256" key="9">
    <source>
        <dbReference type="ARBA" id="ARBA00023159"/>
    </source>
</evidence>
<dbReference type="InterPro" id="IPR009057">
    <property type="entry name" value="Homeodomain-like_sf"/>
</dbReference>
<name>A0ABW0KCD1_9BACL</name>